<sequence length="232" mass="26371">MELKLWTLFYFLLLVFGIPEVQSADSQWFIDVPSKIPALQGSCVIIPCVYTYPKTKKILNRWKGFWKRGNTIVSTNLPKFKLNSEFKRRTRILGSLRGGSCTMQLSSVRSTDVGPFYFRIEIPQHKSFTFSENTVTIDVLRTPEPPTMSVEVLGKVVASCTVSHSCPTSPPRFYWSHSGIKKTSSKRLNKWMWTTVSTLTFVPLSSDFNQALNCTVMYRGKKTAQSSVVLFS</sequence>
<dbReference type="GO" id="GO:0016020">
    <property type="term" value="C:membrane"/>
    <property type="evidence" value="ECO:0007669"/>
    <property type="project" value="UniProtKB-SubCell"/>
</dbReference>
<evidence type="ECO:0000256" key="2">
    <source>
        <dbReference type="ARBA" id="ARBA00023136"/>
    </source>
</evidence>
<dbReference type="Gene3D" id="2.60.40.10">
    <property type="entry name" value="Immunoglobulins"/>
    <property type="match status" value="2"/>
</dbReference>
<feature type="domain" description="Immunoglobulin" evidence="5">
    <location>
        <begin position="33"/>
        <end position="140"/>
    </location>
</feature>
<dbReference type="SMART" id="SM00409">
    <property type="entry name" value="IG"/>
    <property type="match status" value="2"/>
</dbReference>
<gene>
    <name evidence="6" type="ORF">CRENBAI_016332</name>
</gene>
<keyword evidence="4" id="KW-0732">Signal</keyword>
<dbReference type="PANTHER" id="PTHR46484">
    <property type="entry name" value="SI:CH211-171H4.5-RELATED"/>
    <property type="match status" value="1"/>
</dbReference>
<evidence type="ECO:0000256" key="1">
    <source>
        <dbReference type="ARBA" id="ARBA00004370"/>
    </source>
</evidence>
<dbReference type="PANTHER" id="PTHR46484:SF1">
    <property type="entry name" value="SCHWANN CELL MYELIN PROTEIN-RELATED"/>
    <property type="match status" value="1"/>
</dbReference>
<evidence type="ECO:0000259" key="5">
    <source>
        <dbReference type="SMART" id="SM00409"/>
    </source>
</evidence>
<dbReference type="Proteomes" id="UP001311232">
    <property type="component" value="Unassembled WGS sequence"/>
</dbReference>
<evidence type="ECO:0000256" key="3">
    <source>
        <dbReference type="ARBA" id="ARBA00023157"/>
    </source>
</evidence>
<proteinExistence type="predicted"/>
<keyword evidence="3" id="KW-1015">Disulfide bond</keyword>
<evidence type="ECO:0000313" key="6">
    <source>
        <dbReference type="EMBL" id="KAK5611454.1"/>
    </source>
</evidence>
<evidence type="ECO:0000313" key="7">
    <source>
        <dbReference type="Proteomes" id="UP001311232"/>
    </source>
</evidence>
<dbReference type="InterPro" id="IPR036179">
    <property type="entry name" value="Ig-like_dom_sf"/>
</dbReference>
<comment type="caution">
    <text evidence="6">The sequence shown here is derived from an EMBL/GenBank/DDBJ whole genome shotgun (WGS) entry which is preliminary data.</text>
</comment>
<keyword evidence="2" id="KW-0472">Membrane</keyword>
<dbReference type="EMBL" id="JAHHUM010001477">
    <property type="protein sequence ID" value="KAK5611454.1"/>
    <property type="molecule type" value="Genomic_DNA"/>
</dbReference>
<dbReference type="InterPro" id="IPR003599">
    <property type="entry name" value="Ig_sub"/>
</dbReference>
<accession>A0AAV9RRF4</accession>
<comment type="subcellular location">
    <subcellularLocation>
        <location evidence="1">Membrane</location>
    </subcellularLocation>
</comment>
<dbReference type="AlphaFoldDB" id="A0AAV9RRF4"/>
<feature type="domain" description="Immunoglobulin" evidence="5">
    <location>
        <begin position="145"/>
        <end position="231"/>
    </location>
</feature>
<protein>
    <recommendedName>
        <fullName evidence="5">Immunoglobulin domain-containing protein</fullName>
    </recommendedName>
</protein>
<evidence type="ECO:0000256" key="4">
    <source>
        <dbReference type="SAM" id="SignalP"/>
    </source>
</evidence>
<feature type="chain" id="PRO_5043564171" description="Immunoglobulin domain-containing protein" evidence="4">
    <location>
        <begin position="24"/>
        <end position="232"/>
    </location>
</feature>
<feature type="signal peptide" evidence="4">
    <location>
        <begin position="1"/>
        <end position="23"/>
    </location>
</feature>
<reference evidence="6 7" key="1">
    <citation type="submission" date="2021-06" db="EMBL/GenBank/DDBJ databases">
        <authorList>
            <person name="Palmer J.M."/>
        </authorList>
    </citation>
    <scope>NUCLEOTIDE SEQUENCE [LARGE SCALE GENOMIC DNA]</scope>
    <source>
        <strain evidence="6 7">MEX-2019</strain>
        <tissue evidence="6">Muscle</tissue>
    </source>
</reference>
<dbReference type="SUPFAM" id="SSF48726">
    <property type="entry name" value="Immunoglobulin"/>
    <property type="match status" value="2"/>
</dbReference>
<dbReference type="InterPro" id="IPR013783">
    <property type="entry name" value="Ig-like_fold"/>
</dbReference>
<keyword evidence="7" id="KW-1185">Reference proteome</keyword>
<dbReference type="InterPro" id="IPR013162">
    <property type="entry name" value="CD80_C2-set"/>
</dbReference>
<organism evidence="6 7">
    <name type="scientific">Crenichthys baileyi</name>
    <name type="common">White River springfish</name>
    <dbReference type="NCBI Taxonomy" id="28760"/>
    <lineage>
        <taxon>Eukaryota</taxon>
        <taxon>Metazoa</taxon>
        <taxon>Chordata</taxon>
        <taxon>Craniata</taxon>
        <taxon>Vertebrata</taxon>
        <taxon>Euteleostomi</taxon>
        <taxon>Actinopterygii</taxon>
        <taxon>Neopterygii</taxon>
        <taxon>Teleostei</taxon>
        <taxon>Neoteleostei</taxon>
        <taxon>Acanthomorphata</taxon>
        <taxon>Ovalentaria</taxon>
        <taxon>Atherinomorphae</taxon>
        <taxon>Cyprinodontiformes</taxon>
        <taxon>Goodeidae</taxon>
        <taxon>Crenichthys</taxon>
    </lineage>
</organism>
<name>A0AAV9RRF4_9TELE</name>
<dbReference type="Pfam" id="PF08205">
    <property type="entry name" value="C2-set_2"/>
    <property type="match status" value="1"/>
</dbReference>